<dbReference type="Pfam" id="PF01037">
    <property type="entry name" value="AsnC_trans_reg"/>
    <property type="match status" value="1"/>
</dbReference>
<evidence type="ECO:0000313" key="5">
    <source>
        <dbReference type="EMBL" id="TCO75475.1"/>
    </source>
</evidence>
<keyword evidence="3" id="KW-0804">Transcription</keyword>
<dbReference type="InterPro" id="IPR019888">
    <property type="entry name" value="Tscrpt_reg_AsnC-like"/>
</dbReference>
<dbReference type="SUPFAM" id="SSF54909">
    <property type="entry name" value="Dimeric alpha+beta barrel"/>
    <property type="match status" value="1"/>
</dbReference>
<dbReference type="SMART" id="SM00344">
    <property type="entry name" value="HTH_ASNC"/>
    <property type="match status" value="1"/>
</dbReference>
<evidence type="ECO:0000256" key="3">
    <source>
        <dbReference type="ARBA" id="ARBA00023163"/>
    </source>
</evidence>
<evidence type="ECO:0000256" key="2">
    <source>
        <dbReference type="ARBA" id="ARBA00023125"/>
    </source>
</evidence>
<dbReference type="InterPro" id="IPR000485">
    <property type="entry name" value="AsnC-type_HTH_dom"/>
</dbReference>
<dbReference type="InterPro" id="IPR011008">
    <property type="entry name" value="Dimeric_a/b-barrel"/>
</dbReference>
<dbReference type="PANTHER" id="PTHR30154:SF34">
    <property type="entry name" value="TRANSCRIPTIONAL REGULATOR AZLB"/>
    <property type="match status" value="1"/>
</dbReference>
<reference evidence="5 6" key="1">
    <citation type="submission" date="2019-03" db="EMBL/GenBank/DDBJ databases">
        <title>Genomic Encyclopedia of Type Strains, Phase IV (KMG-IV): sequencing the most valuable type-strain genomes for metagenomic binning, comparative biology and taxonomic classification.</title>
        <authorList>
            <person name="Goeker M."/>
        </authorList>
    </citation>
    <scope>NUCLEOTIDE SEQUENCE [LARGE SCALE GENOMIC DNA]</scope>
    <source>
        <strain evidence="5 6">DSM 23344</strain>
    </source>
</reference>
<keyword evidence="1" id="KW-0805">Transcription regulation</keyword>
<dbReference type="GO" id="GO:0043565">
    <property type="term" value="F:sequence-specific DNA binding"/>
    <property type="evidence" value="ECO:0007669"/>
    <property type="project" value="InterPro"/>
</dbReference>
<dbReference type="InterPro" id="IPR019885">
    <property type="entry name" value="Tscrpt_reg_HTH_AsnC-type_CS"/>
</dbReference>
<dbReference type="AlphaFoldDB" id="A0A4R2L8B1"/>
<gene>
    <name evidence="5" type="ORF">EV688_10841</name>
</gene>
<feature type="domain" description="HTH asnC-type" evidence="4">
    <location>
        <begin position="3"/>
        <end position="64"/>
    </location>
</feature>
<dbReference type="CDD" id="cd00090">
    <property type="entry name" value="HTH_ARSR"/>
    <property type="match status" value="1"/>
</dbReference>
<dbReference type="SUPFAM" id="SSF46785">
    <property type="entry name" value="Winged helix' DNA-binding domain"/>
    <property type="match status" value="1"/>
</dbReference>
<organism evidence="5 6">
    <name type="scientific">Chromatocurvus halotolerans</name>
    <dbReference type="NCBI Taxonomy" id="1132028"/>
    <lineage>
        <taxon>Bacteria</taxon>
        <taxon>Pseudomonadati</taxon>
        <taxon>Pseudomonadota</taxon>
        <taxon>Gammaproteobacteria</taxon>
        <taxon>Cellvibrionales</taxon>
        <taxon>Halieaceae</taxon>
        <taxon>Chromatocurvus</taxon>
    </lineage>
</organism>
<protein>
    <submittedName>
        <fullName evidence="5">AsnC family transcriptional regulator</fullName>
    </submittedName>
</protein>
<dbReference type="InterPro" id="IPR019887">
    <property type="entry name" value="Tscrpt_reg_AsnC/Lrp_C"/>
</dbReference>
<dbReference type="InterPro" id="IPR036390">
    <property type="entry name" value="WH_DNA-bd_sf"/>
</dbReference>
<evidence type="ECO:0000313" key="6">
    <source>
        <dbReference type="Proteomes" id="UP000294980"/>
    </source>
</evidence>
<dbReference type="Gene3D" id="3.30.70.920">
    <property type="match status" value="1"/>
</dbReference>
<dbReference type="Gene3D" id="1.10.10.10">
    <property type="entry name" value="Winged helix-like DNA-binding domain superfamily/Winged helix DNA-binding domain"/>
    <property type="match status" value="1"/>
</dbReference>
<keyword evidence="6" id="KW-1185">Reference proteome</keyword>
<accession>A0A4R2L8B1</accession>
<dbReference type="InterPro" id="IPR036388">
    <property type="entry name" value="WH-like_DNA-bd_sf"/>
</dbReference>
<dbReference type="PRINTS" id="PR00033">
    <property type="entry name" value="HTHASNC"/>
</dbReference>
<dbReference type="Pfam" id="PF13412">
    <property type="entry name" value="HTH_24"/>
    <property type="match status" value="1"/>
</dbReference>
<dbReference type="GO" id="GO:0006355">
    <property type="term" value="P:regulation of DNA-templated transcription"/>
    <property type="evidence" value="ECO:0007669"/>
    <property type="project" value="UniProtKB-ARBA"/>
</dbReference>
<evidence type="ECO:0000259" key="4">
    <source>
        <dbReference type="PROSITE" id="PS50956"/>
    </source>
</evidence>
<dbReference type="PANTHER" id="PTHR30154">
    <property type="entry name" value="LEUCINE-RESPONSIVE REGULATORY PROTEIN"/>
    <property type="match status" value="1"/>
</dbReference>
<name>A0A4R2L8B1_9GAMM</name>
<dbReference type="PROSITE" id="PS50956">
    <property type="entry name" value="HTH_ASNC_2"/>
    <property type="match status" value="1"/>
</dbReference>
<dbReference type="EMBL" id="SLWX01000008">
    <property type="protein sequence ID" value="TCO75475.1"/>
    <property type="molecule type" value="Genomic_DNA"/>
</dbReference>
<sequence>MKLDRTDRAILNLLQGDSQLTHQAIAERVGSSSSSVWRRIQALEEGGVIEGRVVLLSPASLGIRVSVICNVKLAHHNDTSRVDFEDMVRQAPEVMACYAVSGNHDYTLLVMVRDVEDYERFLTQKLLNSPLVDAAASSFTLRTVKRTTRIEL</sequence>
<comment type="caution">
    <text evidence="5">The sequence shown here is derived from an EMBL/GenBank/DDBJ whole genome shotgun (WGS) entry which is preliminary data.</text>
</comment>
<dbReference type="GO" id="GO:0005829">
    <property type="term" value="C:cytosol"/>
    <property type="evidence" value="ECO:0007669"/>
    <property type="project" value="TreeGrafter"/>
</dbReference>
<dbReference type="Proteomes" id="UP000294980">
    <property type="component" value="Unassembled WGS sequence"/>
</dbReference>
<dbReference type="PROSITE" id="PS00519">
    <property type="entry name" value="HTH_ASNC_1"/>
    <property type="match status" value="1"/>
</dbReference>
<proteinExistence type="predicted"/>
<dbReference type="RefSeq" id="WP_117318048.1">
    <property type="nucleotide sequence ID" value="NZ_QQSW01000010.1"/>
</dbReference>
<dbReference type="GO" id="GO:0043200">
    <property type="term" value="P:response to amino acid"/>
    <property type="evidence" value="ECO:0007669"/>
    <property type="project" value="TreeGrafter"/>
</dbReference>
<keyword evidence="2" id="KW-0238">DNA-binding</keyword>
<evidence type="ECO:0000256" key="1">
    <source>
        <dbReference type="ARBA" id="ARBA00023015"/>
    </source>
</evidence>
<dbReference type="OrthoDB" id="166264at2"/>
<dbReference type="InterPro" id="IPR011991">
    <property type="entry name" value="ArsR-like_HTH"/>
</dbReference>